<name>A0A2T3AYX7_AMORE</name>
<gene>
    <name evidence="3" type="ORF">M430DRAFT_20564</name>
</gene>
<dbReference type="EMBL" id="KZ679013">
    <property type="protein sequence ID" value="PSS15263.1"/>
    <property type="molecule type" value="Genomic_DNA"/>
</dbReference>
<dbReference type="Pfam" id="PF13921">
    <property type="entry name" value="Myb_DNA-bind_6"/>
    <property type="match status" value="1"/>
</dbReference>
<dbReference type="InParanoid" id="A0A2T3AYX7"/>
<dbReference type="OrthoDB" id="4151352at2759"/>
<evidence type="ECO:0000259" key="2">
    <source>
        <dbReference type="PROSITE" id="PS50090"/>
    </source>
</evidence>
<feature type="region of interest" description="Disordered" evidence="1">
    <location>
        <begin position="1"/>
        <end position="49"/>
    </location>
</feature>
<protein>
    <recommendedName>
        <fullName evidence="2">Myb-like domain-containing protein</fullName>
    </recommendedName>
</protein>
<sequence>MPQQSYTQQPTYVQGGPVQPVSQPVSQPQYALFPSAPSMPSIRPSSGAWNPQDDQTLMAARHDGMNWGHIQQAYFPTKTPNACRKRHERLMEKKSADDWDSERLENLAKQYMAMRREIWSGLAAATGEKWMVVEQKCMSQGIKNMQTAARACTRREGALSGSPSLQDPLQKYDDSGVSGIDDLEAECDADGASNHSGPSGLGGYGQYQDHHQNRAARQHGGVYVHAQGLGQAGSRLSSMDMGIGAIINRHDGR</sequence>
<dbReference type="InterPro" id="IPR009057">
    <property type="entry name" value="Homeodomain-like_sf"/>
</dbReference>
<accession>A0A2T3AYX7</accession>
<proteinExistence type="predicted"/>
<dbReference type="PANTHER" id="PTHR23246">
    <property type="entry name" value="NEW-GLUE PROTEIN"/>
    <property type="match status" value="1"/>
</dbReference>
<dbReference type="Gene3D" id="1.10.10.60">
    <property type="entry name" value="Homeodomain-like"/>
    <property type="match status" value="1"/>
</dbReference>
<feature type="region of interest" description="Disordered" evidence="1">
    <location>
        <begin position="187"/>
        <end position="207"/>
    </location>
</feature>
<dbReference type="InterPro" id="IPR053095">
    <property type="entry name" value="Actin-binding/GATA_Znf"/>
</dbReference>
<dbReference type="InterPro" id="IPR001005">
    <property type="entry name" value="SANT/Myb"/>
</dbReference>
<keyword evidence="4" id="KW-1185">Reference proteome</keyword>
<dbReference type="PROSITE" id="PS50090">
    <property type="entry name" value="MYB_LIKE"/>
    <property type="match status" value="1"/>
</dbReference>
<dbReference type="AlphaFoldDB" id="A0A2T3AYX7"/>
<evidence type="ECO:0000313" key="3">
    <source>
        <dbReference type="EMBL" id="PSS15263.1"/>
    </source>
</evidence>
<evidence type="ECO:0000313" key="4">
    <source>
        <dbReference type="Proteomes" id="UP000241818"/>
    </source>
</evidence>
<dbReference type="SUPFAM" id="SSF46689">
    <property type="entry name" value="Homeodomain-like"/>
    <property type="match status" value="1"/>
</dbReference>
<dbReference type="Proteomes" id="UP000241818">
    <property type="component" value="Unassembled WGS sequence"/>
</dbReference>
<dbReference type="RefSeq" id="XP_024719862.1">
    <property type="nucleotide sequence ID" value="XM_024864325.1"/>
</dbReference>
<feature type="domain" description="Myb-like" evidence="2">
    <location>
        <begin position="41"/>
        <end position="91"/>
    </location>
</feature>
<dbReference type="GeneID" id="36572406"/>
<feature type="compositionally biased region" description="Polar residues" evidence="1">
    <location>
        <begin position="1"/>
        <end position="12"/>
    </location>
</feature>
<dbReference type="PANTHER" id="PTHR23246:SF13">
    <property type="entry name" value="GH12359P"/>
    <property type="match status" value="1"/>
</dbReference>
<feature type="compositionally biased region" description="Low complexity" evidence="1">
    <location>
        <begin position="13"/>
        <end position="29"/>
    </location>
</feature>
<dbReference type="CDD" id="cd00167">
    <property type="entry name" value="SANT"/>
    <property type="match status" value="1"/>
</dbReference>
<organism evidence="3 4">
    <name type="scientific">Amorphotheca resinae ATCC 22711</name>
    <dbReference type="NCBI Taxonomy" id="857342"/>
    <lineage>
        <taxon>Eukaryota</taxon>
        <taxon>Fungi</taxon>
        <taxon>Dikarya</taxon>
        <taxon>Ascomycota</taxon>
        <taxon>Pezizomycotina</taxon>
        <taxon>Leotiomycetes</taxon>
        <taxon>Helotiales</taxon>
        <taxon>Amorphothecaceae</taxon>
        <taxon>Amorphotheca</taxon>
    </lineage>
</organism>
<reference evidence="3 4" key="1">
    <citation type="journal article" date="2018" name="New Phytol.">
        <title>Comparative genomics and transcriptomics depict ericoid mycorrhizal fungi as versatile saprotrophs and plant mutualists.</title>
        <authorList>
            <person name="Martino E."/>
            <person name="Morin E."/>
            <person name="Grelet G.A."/>
            <person name="Kuo A."/>
            <person name="Kohler A."/>
            <person name="Daghino S."/>
            <person name="Barry K.W."/>
            <person name="Cichocki N."/>
            <person name="Clum A."/>
            <person name="Dockter R.B."/>
            <person name="Hainaut M."/>
            <person name="Kuo R.C."/>
            <person name="LaButti K."/>
            <person name="Lindahl B.D."/>
            <person name="Lindquist E.A."/>
            <person name="Lipzen A."/>
            <person name="Khouja H.R."/>
            <person name="Magnuson J."/>
            <person name="Murat C."/>
            <person name="Ohm R.A."/>
            <person name="Singer S.W."/>
            <person name="Spatafora J.W."/>
            <person name="Wang M."/>
            <person name="Veneault-Fourrey C."/>
            <person name="Henrissat B."/>
            <person name="Grigoriev I.V."/>
            <person name="Martin F.M."/>
            <person name="Perotto S."/>
        </authorList>
    </citation>
    <scope>NUCLEOTIDE SEQUENCE [LARGE SCALE GENOMIC DNA]</scope>
    <source>
        <strain evidence="3 4">ATCC 22711</strain>
    </source>
</reference>
<dbReference type="STRING" id="857342.A0A2T3AYX7"/>
<evidence type="ECO:0000256" key="1">
    <source>
        <dbReference type="SAM" id="MobiDB-lite"/>
    </source>
</evidence>